<evidence type="ECO:0000256" key="1">
    <source>
        <dbReference type="ARBA" id="ARBA00023002"/>
    </source>
</evidence>
<keyword evidence="1" id="KW-0560">Oxidoreductase</keyword>
<accession>A0AAN6U1U2</accession>
<organism evidence="2 3">
    <name type="scientific">Parathielavia appendiculata</name>
    <dbReference type="NCBI Taxonomy" id="2587402"/>
    <lineage>
        <taxon>Eukaryota</taxon>
        <taxon>Fungi</taxon>
        <taxon>Dikarya</taxon>
        <taxon>Ascomycota</taxon>
        <taxon>Pezizomycotina</taxon>
        <taxon>Sordariomycetes</taxon>
        <taxon>Sordariomycetidae</taxon>
        <taxon>Sordariales</taxon>
        <taxon>Chaetomiaceae</taxon>
        <taxon>Parathielavia</taxon>
    </lineage>
</organism>
<dbReference type="Pfam" id="PF14027">
    <property type="entry name" value="Questin_oxidase"/>
    <property type="match status" value="1"/>
</dbReference>
<reference evidence="2" key="1">
    <citation type="journal article" date="2023" name="Mol. Phylogenet. Evol.">
        <title>Genome-scale phylogeny and comparative genomics of the fungal order Sordariales.</title>
        <authorList>
            <person name="Hensen N."/>
            <person name="Bonometti L."/>
            <person name="Westerberg I."/>
            <person name="Brannstrom I.O."/>
            <person name="Guillou S."/>
            <person name="Cros-Aarteil S."/>
            <person name="Calhoun S."/>
            <person name="Haridas S."/>
            <person name="Kuo A."/>
            <person name="Mondo S."/>
            <person name="Pangilinan J."/>
            <person name="Riley R."/>
            <person name="LaButti K."/>
            <person name="Andreopoulos B."/>
            <person name="Lipzen A."/>
            <person name="Chen C."/>
            <person name="Yan M."/>
            <person name="Daum C."/>
            <person name="Ng V."/>
            <person name="Clum A."/>
            <person name="Steindorff A."/>
            <person name="Ohm R.A."/>
            <person name="Martin F."/>
            <person name="Silar P."/>
            <person name="Natvig D.O."/>
            <person name="Lalanne C."/>
            <person name="Gautier V."/>
            <person name="Ament-Velasquez S.L."/>
            <person name="Kruys A."/>
            <person name="Hutchinson M.I."/>
            <person name="Powell A.J."/>
            <person name="Barry K."/>
            <person name="Miller A.N."/>
            <person name="Grigoriev I.V."/>
            <person name="Debuchy R."/>
            <person name="Gladieux P."/>
            <person name="Hiltunen Thoren M."/>
            <person name="Johannesson H."/>
        </authorList>
    </citation>
    <scope>NUCLEOTIDE SEQUENCE</scope>
    <source>
        <strain evidence="2">CBS 731.68</strain>
    </source>
</reference>
<dbReference type="RefSeq" id="XP_062648375.1">
    <property type="nucleotide sequence ID" value="XM_062788853.1"/>
</dbReference>
<gene>
    <name evidence="2" type="ORF">N657DRAFT_572047</name>
</gene>
<dbReference type="InterPro" id="IPR025337">
    <property type="entry name" value="Questin_oxidase-like"/>
</dbReference>
<reference evidence="2" key="2">
    <citation type="submission" date="2023-05" db="EMBL/GenBank/DDBJ databases">
        <authorList>
            <consortium name="Lawrence Berkeley National Laboratory"/>
            <person name="Steindorff A."/>
            <person name="Hensen N."/>
            <person name="Bonometti L."/>
            <person name="Westerberg I."/>
            <person name="Brannstrom I.O."/>
            <person name="Guillou S."/>
            <person name="Cros-Aarteil S."/>
            <person name="Calhoun S."/>
            <person name="Haridas S."/>
            <person name="Kuo A."/>
            <person name="Mondo S."/>
            <person name="Pangilinan J."/>
            <person name="Riley R."/>
            <person name="Labutti K."/>
            <person name="Andreopoulos B."/>
            <person name="Lipzen A."/>
            <person name="Chen C."/>
            <person name="Yanf M."/>
            <person name="Daum C."/>
            <person name="Ng V."/>
            <person name="Clum A."/>
            <person name="Ohm R."/>
            <person name="Martin F."/>
            <person name="Silar P."/>
            <person name="Natvig D."/>
            <person name="Lalanne C."/>
            <person name="Gautier V."/>
            <person name="Ament-Velasquez S.L."/>
            <person name="Kruys A."/>
            <person name="Hutchinson M.I."/>
            <person name="Powell A.J."/>
            <person name="Barry K."/>
            <person name="Miller A.N."/>
            <person name="Grigoriev I.V."/>
            <person name="Debuchy R."/>
            <person name="Gladieux P."/>
            <person name="Thoren M.H."/>
            <person name="Johannesson H."/>
        </authorList>
    </citation>
    <scope>NUCLEOTIDE SEQUENCE</scope>
    <source>
        <strain evidence="2">CBS 731.68</strain>
    </source>
</reference>
<evidence type="ECO:0000313" key="2">
    <source>
        <dbReference type="EMBL" id="KAK4124604.1"/>
    </source>
</evidence>
<dbReference type="GO" id="GO:0016491">
    <property type="term" value="F:oxidoreductase activity"/>
    <property type="evidence" value="ECO:0007669"/>
    <property type="project" value="UniProtKB-KW"/>
</dbReference>
<dbReference type="PANTHER" id="PTHR35870">
    <property type="entry name" value="PROTEIN, PUTATIVE (AFU_ORTHOLOGUE AFUA_5G03330)-RELATED"/>
    <property type="match status" value="1"/>
</dbReference>
<protein>
    <submittedName>
        <fullName evidence="2">Uncharacterized protein</fullName>
    </submittedName>
</protein>
<evidence type="ECO:0000313" key="3">
    <source>
        <dbReference type="Proteomes" id="UP001302602"/>
    </source>
</evidence>
<proteinExistence type="predicted"/>
<sequence length="381" mass="42248">MAPAGSQAVFDSLLAKTHVQHALVQGDGRRNEVPAVPDEETKAQFQRAFMTYFSIENGRFAGNTKALALTHIFTGDKPLLQGLFSGIGQPLTLLSDGIELRNSILVMQALTLSAVDWMEPISELLMANNPHTSSTTSAPPRFPRRSERHLALPLLSPEEILHQLAYDGRLSGVIKSGPGFHPQAVSHILSNPAARAAVAEYVDRLDTSDPRLVLSQLAALSTLLTCATHKPGQAAFDVYLSRLPTCVHSALVVMESWVDDAGQRESLVRGLWLVVVLVYVTQLRPVVDGRLLVSKELAEERRGWEEMMEEVRGRVAGLEEGEEGGGDWRFWRMLRSLREFSKVYGVVHGRLYFHAAWKLVGQWQGWTGLGDDREVMLNIRL</sequence>
<name>A0AAN6U1U2_9PEZI</name>
<dbReference type="EMBL" id="MU853227">
    <property type="protein sequence ID" value="KAK4124604.1"/>
    <property type="molecule type" value="Genomic_DNA"/>
</dbReference>
<comment type="caution">
    <text evidence="2">The sequence shown here is derived from an EMBL/GenBank/DDBJ whole genome shotgun (WGS) entry which is preliminary data.</text>
</comment>
<dbReference type="PANTHER" id="PTHR35870:SF6">
    <property type="entry name" value="MGS207 PROTEIN"/>
    <property type="match status" value="1"/>
</dbReference>
<keyword evidence="3" id="KW-1185">Reference proteome</keyword>
<dbReference type="GeneID" id="87825623"/>
<dbReference type="Proteomes" id="UP001302602">
    <property type="component" value="Unassembled WGS sequence"/>
</dbReference>
<dbReference type="AlphaFoldDB" id="A0AAN6U1U2"/>